<evidence type="ECO:0000259" key="1">
    <source>
        <dbReference type="Pfam" id="PF09820"/>
    </source>
</evidence>
<dbReference type="AlphaFoldDB" id="C6LH90"/>
<dbReference type="RefSeq" id="WP_006862786.1">
    <property type="nucleotide sequence ID" value="NZ_ACCL02000014.1"/>
</dbReference>
<sequence length="563" mass="65521">MDTKRKMLPIGIENFEEIRTEGFYYVDKTGMIKELLENWGKVNLFTRPRRFGKSLNMSMLKYFFDVNTDPALFDGLKISEEKELCERYMGKFPVISVSLKGLNAISYEKALEMAVPVLQGEIRRFQYLLESERLTQRDKEAYDRLLDAEVSEGALCNSLKVLSELLFKHHGEKTVILIDEYDVPLAKAFEQGYYEQMVLFIRNLFEQTLKTNESLQLAVLTGCMRISKESIFTGLNNLRVLTIAEVRFDEYFGFTDTEVKNLLEYYGLSANYKVAKEWYDGYQFGNVDVYCPWDVINYCDALRADREAQPQNYWSNTSSNDAVRRFIQQADTSAVKQEIEKLVAGETIRKEIRQELTYQDMYSTVDNIWSVLFTTGYLTQRGKPDKKTFCLAIPNMEIREIYTEQIMALFKEDMRSNRADTEAFCRALQDGDAAEVEKRFTDFLRRTISIRDTFVKKRLKENFYHGILLGILSCYNAWIVSSNEEAGDGYSDILLMMEDEETGVVIEVKYAENGNLDECCRKALEQIEENHYEETLRDEGSTHILKYGIACYKKRCRVMLAKN</sequence>
<comment type="caution">
    <text evidence="2">The sequence shown here is derived from an EMBL/GenBank/DDBJ whole genome shotgun (WGS) entry which is preliminary data.</text>
</comment>
<dbReference type="STRING" id="168384.SAMN05660368_00766"/>
<dbReference type="PANTHER" id="PTHR34825">
    <property type="entry name" value="CONSERVED PROTEIN, WITH A WEAK D-GALACTARATE DEHYDRATASE/ALTRONATE HYDROLASE DOMAIN"/>
    <property type="match status" value="1"/>
</dbReference>
<reference evidence="2" key="1">
    <citation type="submission" date="2009-07" db="EMBL/GenBank/DDBJ databases">
        <authorList>
            <person name="Weinstock G."/>
            <person name="Sodergren E."/>
            <person name="Clifton S."/>
            <person name="Fulton L."/>
            <person name="Fulton B."/>
            <person name="Courtney L."/>
            <person name="Fronick C."/>
            <person name="Harrison M."/>
            <person name="Strong C."/>
            <person name="Farmer C."/>
            <person name="Delahaunty K."/>
            <person name="Markovic C."/>
            <person name="Hall O."/>
            <person name="Minx P."/>
            <person name="Tomlinson C."/>
            <person name="Mitreva M."/>
            <person name="Nelson J."/>
            <person name="Hou S."/>
            <person name="Wollam A."/>
            <person name="Pepin K.H."/>
            <person name="Johnson M."/>
            <person name="Bhonagiri V."/>
            <person name="Nash W.E."/>
            <person name="Warren W."/>
            <person name="Chinwalla A."/>
            <person name="Mardis E.R."/>
            <person name="Wilson R.K."/>
        </authorList>
    </citation>
    <scope>NUCLEOTIDE SEQUENCE [LARGE SCALE GENOMIC DNA]</scope>
    <source>
        <strain evidence="2">DSM 14469</strain>
    </source>
</reference>
<name>C6LH90_9FIRM</name>
<dbReference type="InterPro" id="IPR027417">
    <property type="entry name" value="P-loop_NTPase"/>
</dbReference>
<dbReference type="OrthoDB" id="9766673at2"/>
<accession>C6LH90</accession>
<dbReference type="Pfam" id="PF08011">
    <property type="entry name" value="PDDEXK_9"/>
    <property type="match status" value="1"/>
</dbReference>
<dbReference type="Proteomes" id="UP000005561">
    <property type="component" value="Unassembled WGS sequence"/>
</dbReference>
<feature type="domain" description="AAA-ATPase-like" evidence="1">
    <location>
        <begin position="9"/>
        <end position="232"/>
    </location>
</feature>
<protein>
    <recommendedName>
        <fullName evidence="1">AAA-ATPase-like domain-containing protein</fullName>
    </recommendedName>
</protein>
<dbReference type="InterPro" id="IPR018631">
    <property type="entry name" value="AAA-ATPase-like_dom"/>
</dbReference>
<dbReference type="PANTHER" id="PTHR34825:SF1">
    <property type="entry name" value="AAA-ATPASE-LIKE DOMAIN-CONTAINING PROTEIN"/>
    <property type="match status" value="1"/>
</dbReference>
<dbReference type="Pfam" id="PF09820">
    <property type="entry name" value="AAA-ATPase_like"/>
    <property type="match status" value="1"/>
</dbReference>
<dbReference type="InterPro" id="IPR012547">
    <property type="entry name" value="PDDEXK_9"/>
</dbReference>
<gene>
    <name evidence="2" type="ORF">BRYFOR_08000</name>
</gene>
<dbReference type="SUPFAM" id="SSF52540">
    <property type="entry name" value="P-loop containing nucleoside triphosphate hydrolases"/>
    <property type="match status" value="1"/>
</dbReference>
<dbReference type="eggNOG" id="COG4637">
    <property type="taxonomic scope" value="Bacteria"/>
</dbReference>
<evidence type="ECO:0000313" key="2">
    <source>
        <dbReference type="EMBL" id="EET59877.1"/>
    </source>
</evidence>
<organism evidence="2 3">
    <name type="scientific">Marvinbryantia formatexigens DSM 14469</name>
    <dbReference type="NCBI Taxonomy" id="478749"/>
    <lineage>
        <taxon>Bacteria</taxon>
        <taxon>Bacillati</taxon>
        <taxon>Bacillota</taxon>
        <taxon>Clostridia</taxon>
        <taxon>Lachnospirales</taxon>
        <taxon>Lachnospiraceae</taxon>
        <taxon>Marvinbryantia</taxon>
    </lineage>
</organism>
<keyword evidence="3" id="KW-1185">Reference proteome</keyword>
<proteinExistence type="predicted"/>
<dbReference type="EMBL" id="ACCL02000014">
    <property type="protein sequence ID" value="EET59877.1"/>
    <property type="molecule type" value="Genomic_DNA"/>
</dbReference>
<evidence type="ECO:0000313" key="3">
    <source>
        <dbReference type="Proteomes" id="UP000005561"/>
    </source>
</evidence>